<comment type="caution">
    <text evidence="2">The sequence shown here is derived from an EMBL/GenBank/DDBJ whole genome shotgun (WGS) entry which is preliminary data.</text>
</comment>
<organism evidence="2 3">
    <name type="scientific">Xylanibacillus composti</name>
    <dbReference type="NCBI Taxonomy" id="1572762"/>
    <lineage>
        <taxon>Bacteria</taxon>
        <taxon>Bacillati</taxon>
        <taxon>Bacillota</taxon>
        <taxon>Bacilli</taxon>
        <taxon>Bacillales</taxon>
        <taxon>Paenibacillaceae</taxon>
        <taxon>Xylanibacillus</taxon>
    </lineage>
</organism>
<protein>
    <submittedName>
        <fullName evidence="2">Uncharacterized protein</fullName>
    </submittedName>
</protein>
<feature type="transmembrane region" description="Helical" evidence="1">
    <location>
        <begin position="143"/>
        <end position="167"/>
    </location>
</feature>
<feature type="transmembrane region" description="Helical" evidence="1">
    <location>
        <begin position="216"/>
        <end position="238"/>
    </location>
</feature>
<proteinExistence type="predicted"/>
<dbReference type="AlphaFoldDB" id="A0A8J4M193"/>
<feature type="transmembrane region" description="Helical" evidence="1">
    <location>
        <begin position="111"/>
        <end position="131"/>
    </location>
</feature>
<feature type="transmembrane region" description="Helical" evidence="1">
    <location>
        <begin position="53"/>
        <end position="75"/>
    </location>
</feature>
<evidence type="ECO:0000313" key="2">
    <source>
        <dbReference type="EMBL" id="GIQ67850.1"/>
    </source>
</evidence>
<feature type="transmembrane region" description="Helical" evidence="1">
    <location>
        <begin position="20"/>
        <end position="41"/>
    </location>
</feature>
<feature type="transmembrane region" description="Helical" evidence="1">
    <location>
        <begin position="179"/>
        <end position="196"/>
    </location>
</feature>
<gene>
    <name evidence="2" type="ORF">XYCOK13_06740</name>
</gene>
<evidence type="ECO:0000313" key="3">
    <source>
        <dbReference type="Proteomes" id="UP000677918"/>
    </source>
</evidence>
<name>A0A8J4M193_9BACL</name>
<keyword evidence="1" id="KW-1133">Transmembrane helix</keyword>
<keyword evidence="1" id="KW-0812">Transmembrane</keyword>
<accession>A0A8J4M193</accession>
<dbReference type="Proteomes" id="UP000677918">
    <property type="component" value="Unassembled WGS sequence"/>
</dbReference>
<sequence length="247" mass="28614">MWSNIRYLIGIEYKRLRFAYVFCLLFTLLYGWLTAQIALGVDHRGTDSTRLELAWSVIPQDIFFLLVVPTVSFLLQRKMFGVYWKTDMYSQNLQYMKRFPIHAREIVYSRLIRHAINTVVLLAIFFTAYTLGYNAMSDQDLSVATAVSFGCIWLSYALVAGAMFVYWEMMMNGKQYFRLTLLTMVITPLFMIPFYLGTGYSIVHLTLDLARSRLQFVWSGLLLMLAAVLTMIAGVVLANKLQKRDFC</sequence>
<dbReference type="EMBL" id="BOVK01000007">
    <property type="protein sequence ID" value="GIQ67850.1"/>
    <property type="molecule type" value="Genomic_DNA"/>
</dbReference>
<keyword evidence="1" id="KW-0472">Membrane</keyword>
<keyword evidence="3" id="KW-1185">Reference proteome</keyword>
<dbReference type="RefSeq" id="WP_213410494.1">
    <property type="nucleotide sequence ID" value="NZ_BOVK01000007.1"/>
</dbReference>
<evidence type="ECO:0000256" key="1">
    <source>
        <dbReference type="SAM" id="Phobius"/>
    </source>
</evidence>
<reference evidence="2" key="1">
    <citation type="submission" date="2021-04" db="EMBL/GenBank/DDBJ databases">
        <title>Draft genome sequence of Xylanibacillus composti strain K13.</title>
        <authorList>
            <person name="Uke A."/>
            <person name="Chhe C."/>
            <person name="Baramee S."/>
            <person name="Kosugi A."/>
        </authorList>
    </citation>
    <scope>NUCLEOTIDE SEQUENCE</scope>
    <source>
        <strain evidence="2">K13</strain>
    </source>
</reference>